<dbReference type="Gene3D" id="2.40.160.180">
    <property type="entry name" value="Carbohydrate-selective porin OprB"/>
    <property type="match status" value="1"/>
</dbReference>
<organism evidence="3 4">
    <name type="scientific">Methylophaga thalassica</name>
    <dbReference type="NCBI Taxonomy" id="40223"/>
    <lineage>
        <taxon>Bacteria</taxon>
        <taxon>Pseudomonadati</taxon>
        <taxon>Pseudomonadota</taxon>
        <taxon>Gammaproteobacteria</taxon>
        <taxon>Thiotrichales</taxon>
        <taxon>Piscirickettsiaceae</taxon>
        <taxon>Methylophaga</taxon>
    </lineage>
</organism>
<comment type="similarity">
    <text evidence="1 2">Belongs to the OprB family.</text>
</comment>
<keyword evidence="2" id="KW-0732">Signal</keyword>
<dbReference type="PANTHER" id="PTHR37944">
    <property type="entry name" value="PORIN B"/>
    <property type="match status" value="1"/>
</dbReference>
<reference evidence="3" key="1">
    <citation type="journal article" date="2014" name="Int. J. Syst. Evol. Microbiol.">
        <title>Complete genome of a new Firmicutes species belonging to the dominant human colonic microbiota ('Ruminococcus bicirculans') reveals two chromosomes and a selective capacity to utilize plant glucans.</title>
        <authorList>
            <consortium name="NISC Comparative Sequencing Program"/>
            <person name="Wegmann U."/>
            <person name="Louis P."/>
            <person name="Goesmann A."/>
            <person name="Henrissat B."/>
            <person name="Duncan S.H."/>
            <person name="Flint H.J."/>
        </authorList>
    </citation>
    <scope>NUCLEOTIDE SEQUENCE</scope>
    <source>
        <strain evidence="3">NBRC 102424</strain>
    </source>
</reference>
<evidence type="ECO:0000313" key="4">
    <source>
        <dbReference type="Proteomes" id="UP001161423"/>
    </source>
</evidence>
<reference evidence="3" key="2">
    <citation type="submission" date="2023-01" db="EMBL/GenBank/DDBJ databases">
        <title>Draft genome sequence of Methylophaga thalassica strain NBRC 102424.</title>
        <authorList>
            <person name="Sun Q."/>
            <person name="Mori K."/>
        </authorList>
    </citation>
    <scope>NUCLEOTIDE SEQUENCE</scope>
    <source>
        <strain evidence="3">NBRC 102424</strain>
    </source>
</reference>
<comment type="caution">
    <text evidence="3">The sequence shown here is derived from an EMBL/GenBank/DDBJ whole genome shotgun (WGS) entry which is preliminary data.</text>
</comment>
<dbReference type="RefSeq" id="WP_284722590.1">
    <property type="nucleotide sequence ID" value="NZ_BSND01000003.1"/>
</dbReference>
<dbReference type="InterPro" id="IPR052932">
    <property type="entry name" value="OprB_Porin"/>
</dbReference>
<accession>A0ABQ5TSD8</accession>
<proteinExistence type="inferred from homology"/>
<name>A0ABQ5TSD8_9GAMM</name>
<feature type="chain" id="PRO_5044968237" evidence="2">
    <location>
        <begin position="22"/>
        <end position="427"/>
    </location>
</feature>
<dbReference type="InterPro" id="IPR038673">
    <property type="entry name" value="OprB_sf"/>
</dbReference>
<dbReference type="Pfam" id="PF04966">
    <property type="entry name" value="OprB"/>
    <property type="match status" value="1"/>
</dbReference>
<dbReference type="InterPro" id="IPR007049">
    <property type="entry name" value="Carb-sel_porin_OprB"/>
</dbReference>
<keyword evidence="4" id="KW-1185">Reference proteome</keyword>
<evidence type="ECO:0000313" key="3">
    <source>
        <dbReference type="EMBL" id="GLP99076.1"/>
    </source>
</evidence>
<evidence type="ECO:0000256" key="1">
    <source>
        <dbReference type="ARBA" id="ARBA00008769"/>
    </source>
</evidence>
<feature type="signal peptide" evidence="2">
    <location>
        <begin position="1"/>
        <end position="21"/>
    </location>
</feature>
<dbReference type="Proteomes" id="UP001161423">
    <property type="component" value="Unassembled WGS sequence"/>
</dbReference>
<sequence>MRIYTALISLIYFCLVSPVMAESFDTNLVKWSSSYTGEAASNIDGGKKEKSAYAGQLYLGADINLDKAFGWTDTTLHLAATNRHGNNLAEKALGNSTSVQEIYGGQGSRLVLFSLEKHFFDGKLELEAGRMVANINFLGSELCQYFQNNAACGNPTFVFRTSSFTWWPVSSWAARSKYWITPNVYAHIGVYEDNSGHQDDSDHGVVWSTHESNGFIVPFTLGYKTSWDTDRYPRTYEFGGWYDKTDYSDPLKDSAGNNAIETGNPYEELNGRSGIFARFEQVVYRPDPDSKRSLTIFGAALTKGSGELAVDYQLQGGFVKRGTFDSRNDDTVAFVVSQQHYSRDAMKDLTLARKFNGGSGTPANNQVMMELSYGYQLTPQIRVQPNIQYIINPDQFSEPGRKKDLDNIFILGLRFDVNLADIVTSLK</sequence>
<protein>
    <submittedName>
        <fullName evidence="3">Porin</fullName>
    </submittedName>
</protein>
<dbReference type="PANTHER" id="PTHR37944:SF1">
    <property type="entry name" value="PORIN B"/>
    <property type="match status" value="1"/>
</dbReference>
<gene>
    <name evidence="3" type="primary">rpfN</name>
    <name evidence="3" type="ORF">GCM10007891_09300</name>
</gene>
<dbReference type="EMBL" id="BSND01000003">
    <property type="protein sequence ID" value="GLP99076.1"/>
    <property type="molecule type" value="Genomic_DNA"/>
</dbReference>
<evidence type="ECO:0000256" key="2">
    <source>
        <dbReference type="RuleBase" id="RU363072"/>
    </source>
</evidence>